<keyword evidence="4" id="KW-1185">Reference proteome</keyword>
<organism evidence="3 4">
    <name type="scientific">Bordetella genomosp. 8</name>
    <dbReference type="NCBI Taxonomy" id="1416806"/>
    <lineage>
        <taxon>Bacteria</taxon>
        <taxon>Pseudomonadati</taxon>
        <taxon>Pseudomonadota</taxon>
        <taxon>Betaproteobacteria</taxon>
        <taxon>Burkholderiales</taxon>
        <taxon>Alcaligenaceae</taxon>
        <taxon>Bordetella</taxon>
    </lineage>
</organism>
<dbReference type="RefSeq" id="WP_086066292.1">
    <property type="nucleotide sequence ID" value="NZ_CP021108.1"/>
</dbReference>
<gene>
    <name evidence="3" type="ORF">CAL12_20435</name>
</gene>
<evidence type="ECO:0000313" key="3">
    <source>
        <dbReference type="EMBL" id="ARP82949.1"/>
    </source>
</evidence>
<sequence length="123" mass="14059">MATAKAEQKRRRNRDALVRSEPADPSLHREGVDALWRLIRIANQYTERSKRDADLLLAWWNATSCGGFDLADLWSVDREIADDMMRVLSLIRQTKAYPGTLSPTIHAAFKSLVTSRRPHLVDE</sequence>
<evidence type="ECO:0000259" key="2">
    <source>
        <dbReference type="Pfam" id="PF24720"/>
    </source>
</evidence>
<evidence type="ECO:0000313" key="4">
    <source>
        <dbReference type="Proteomes" id="UP000194151"/>
    </source>
</evidence>
<proteinExistence type="predicted"/>
<name>A0A1W6YPU4_9BORD</name>
<evidence type="ECO:0000256" key="1">
    <source>
        <dbReference type="SAM" id="MobiDB-lite"/>
    </source>
</evidence>
<dbReference type="OrthoDB" id="9796891at2"/>
<dbReference type="Proteomes" id="UP000194151">
    <property type="component" value="Chromosome"/>
</dbReference>
<dbReference type="InterPro" id="IPR056090">
    <property type="entry name" value="DUF7673"/>
</dbReference>
<feature type="compositionally biased region" description="Basic and acidic residues" evidence="1">
    <location>
        <begin position="14"/>
        <end position="26"/>
    </location>
</feature>
<dbReference type="Pfam" id="PF24720">
    <property type="entry name" value="DUF7673"/>
    <property type="match status" value="1"/>
</dbReference>
<protein>
    <recommendedName>
        <fullName evidence="2">DUF7673 domain-containing protein</fullName>
    </recommendedName>
</protein>
<dbReference type="KEGG" id="bgv:CAL12_20435"/>
<feature type="region of interest" description="Disordered" evidence="1">
    <location>
        <begin position="1"/>
        <end position="26"/>
    </location>
</feature>
<dbReference type="AlphaFoldDB" id="A0A1W6YPU4"/>
<reference evidence="3 4" key="1">
    <citation type="submission" date="2017-05" db="EMBL/GenBank/DDBJ databases">
        <title>Complete and WGS of Bordetella genogroups.</title>
        <authorList>
            <person name="Spilker T."/>
            <person name="LiPuma J."/>
        </authorList>
    </citation>
    <scope>NUCLEOTIDE SEQUENCE [LARGE SCALE GENOMIC DNA]</scope>
    <source>
        <strain evidence="3 4">AU19157</strain>
    </source>
</reference>
<feature type="domain" description="DUF7673" evidence="2">
    <location>
        <begin position="33"/>
        <end position="113"/>
    </location>
</feature>
<accession>A0A1W6YPU4</accession>
<dbReference type="EMBL" id="CP021108">
    <property type="protein sequence ID" value="ARP82949.1"/>
    <property type="molecule type" value="Genomic_DNA"/>
</dbReference>